<proteinExistence type="predicted"/>
<accession>A0A383B6Z8</accession>
<reference evidence="1" key="1">
    <citation type="submission" date="2018-05" db="EMBL/GenBank/DDBJ databases">
        <authorList>
            <person name="Lanie J.A."/>
            <person name="Ng W.-L."/>
            <person name="Kazmierczak K.M."/>
            <person name="Andrzejewski T.M."/>
            <person name="Davidsen T.M."/>
            <person name="Wayne K.J."/>
            <person name="Tettelin H."/>
            <person name="Glass J.I."/>
            <person name="Rusch D."/>
            <person name="Podicherti R."/>
            <person name="Tsui H.-C.T."/>
            <person name="Winkler M.E."/>
        </authorList>
    </citation>
    <scope>NUCLEOTIDE SEQUENCE</scope>
</reference>
<protein>
    <submittedName>
        <fullName evidence="1">Uncharacterized protein</fullName>
    </submittedName>
</protein>
<name>A0A383B6Z8_9ZZZZ</name>
<dbReference type="EMBL" id="UINC01198012">
    <property type="protein sequence ID" value="SVE15782.1"/>
    <property type="molecule type" value="Genomic_DNA"/>
</dbReference>
<sequence>RTGAYEGKSLQTGPVLVWYKDSIMIRGEWKASVYESLHGSGIARGNSFELGMGISF</sequence>
<evidence type="ECO:0000313" key="1">
    <source>
        <dbReference type="EMBL" id="SVE15782.1"/>
    </source>
</evidence>
<feature type="non-terminal residue" evidence="1">
    <location>
        <position position="1"/>
    </location>
</feature>
<gene>
    <name evidence="1" type="ORF">METZ01_LOCUS468636</name>
</gene>
<dbReference type="AlphaFoldDB" id="A0A383B6Z8"/>
<organism evidence="1">
    <name type="scientific">marine metagenome</name>
    <dbReference type="NCBI Taxonomy" id="408172"/>
    <lineage>
        <taxon>unclassified sequences</taxon>
        <taxon>metagenomes</taxon>
        <taxon>ecological metagenomes</taxon>
    </lineage>
</organism>